<dbReference type="InterPro" id="IPR016032">
    <property type="entry name" value="Sig_transdc_resp-reg_C-effctor"/>
</dbReference>
<evidence type="ECO:0000313" key="3">
    <source>
        <dbReference type="Proteomes" id="UP000305202"/>
    </source>
</evidence>
<accession>A0ABY2SRB0</accession>
<dbReference type="RefSeq" id="WP_136988549.1">
    <property type="nucleotide sequence ID" value="NZ_SZPQ01000002.1"/>
</dbReference>
<dbReference type="InterPro" id="IPR000792">
    <property type="entry name" value="Tscrpt_reg_LuxR_C"/>
</dbReference>
<protein>
    <submittedName>
        <fullName evidence="2">Helix-turn-helix transcriptional regulator</fullName>
    </submittedName>
</protein>
<gene>
    <name evidence="2" type="ORF">FCN80_03780</name>
</gene>
<dbReference type="SMART" id="SM00421">
    <property type="entry name" value="HTH_LUXR"/>
    <property type="match status" value="1"/>
</dbReference>
<proteinExistence type="predicted"/>
<reference evidence="2 3" key="1">
    <citation type="submission" date="2019-04" db="EMBL/GenBank/DDBJ databases">
        <authorList>
            <person name="Li M."/>
            <person name="Gao C."/>
        </authorList>
    </citation>
    <scope>NUCLEOTIDE SEQUENCE [LARGE SCALE GENOMIC DNA]</scope>
    <source>
        <strain evidence="2 3">BGMRC 2031</strain>
    </source>
</reference>
<evidence type="ECO:0000313" key="2">
    <source>
        <dbReference type="EMBL" id="TKI08276.1"/>
    </source>
</evidence>
<keyword evidence="3" id="KW-1185">Reference proteome</keyword>
<dbReference type="Gene3D" id="1.10.10.10">
    <property type="entry name" value="Winged helix-like DNA-binding domain superfamily/Winged helix DNA-binding domain"/>
    <property type="match status" value="1"/>
</dbReference>
<dbReference type="Pfam" id="PF00196">
    <property type="entry name" value="GerE"/>
    <property type="match status" value="1"/>
</dbReference>
<dbReference type="SUPFAM" id="SSF46894">
    <property type="entry name" value="C-terminal effector domain of the bipartite response regulators"/>
    <property type="match status" value="1"/>
</dbReference>
<organism evidence="2 3">
    <name type="scientific">Martelella alba</name>
    <dbReference type="NCBI Taxonomy" id="2590451"/>
    <lineage>
        <taxon>Bacteria</taxon>
        <taxon>Pseudomonadati</taxon>
        <taxon>Pseudomonadota</taxon>
        <taxon>Alphaproteobacteria</taxon>
        <taxon>Hyphomicrobiales</taxon>
        <taxon>Aurantimonadaceae</taxon>
        <taxon>Martelella</taxon>
    </lineage>
</organism>
<dbReference type="Pfam" id="PF08448">
    <property type="entry name" value="PAS_4"/>
    <property type="match status" value="1"/>
</dbReference>
<dbReference type="Proteomes" id="UP000305202">
    <property type="component" value="Unassembled WGS sequence"/>
</dbReference>
<dbReference type="EMBL" id="SZPQ01000002">
    <property type="protein sequence ID" value="TKI08276.1"/>
    <property type="molecule type" value="Genomic_DNA"/>
</dbReference>
<sequence>MKPQHPIEPECLMLDSLNHVPLIALMEHSTIPWAIKSNDSRFVYINEPCKDFFNIPAGFDFEGRLDEEFPTPWSEMAPEYQAHDRKAEASKEGAEIITTSYFGRDAILEPWYCPKFPLYNRTGDVIGSIFYGKRFNFLSVCDFFNSLKPSVLTLSPPDDTFTEKELDVIFYVLQKLSAKDIALRLCLSHRTVENRLNTIYGKINVNSAKELIEYCHHSGLNCYVPKKLLREGVDFFW</sequence>
<dbReference type="CDD" id="cd06170">
    <property type="entry name" value="LuxR_C_like"/>
    <property type="match status" value="1"/>
</dbReference>
<name>A0ABY2SRB0_9HYPH</name>
<dbReference type="InterPro" id="IPR013656">
    <property type="entry name" value="PAS_4"/>
</dbReference>
<comment type="caution">
    <text evidence="2">The sequence shown here is derived from an EMBL/GenBank/DDBJ whole genome shotgun (WGS) entry which is preliminary data.</text>
</comment>
<feature type="domain" description="HTH luxR-type" evidence="1">
    <location>
        <begin position="154"/>
        <end position="219"/>
    </location>
</feature>
<dbReference type="PROSITE" id="PS50043">
    <property type="entry name" value="HTH_LUXR_2"/>
    <property type="match status" value="1"/>
</dbReference>
<evidence type="ECO:0000259" key="1">
    <source>
        <dbReference type="PROSITE" id="PS50043"/>
    </source>
</evidence>
<dbReference type="InterPro" id="IPR036388">
    <property type="entry name" value="WH-like_DNA-bd_sf"/>
</dbReference>